<evidence type="ECO:0000313" key="8">
    <source>
        <dbReference type="Proteomes" id="UP000887565"/>
    </source>
</evidence>
<keyword evidence="8" id="KW-1185">Reference proteome</keyword>
<keyword evidence="2" id="KW-0813">Transport</keyword>
<keyword evidence="4" id="KW-0653">Protein transport</keyword>
<keyword evidence="7" id="KW-0539">Nucleus</keyword>
<proteinExistence type="predicted"/>
<evidence type="ECO:0000256" key="5">
    <source>
        <dbReference type="ARBA" id="ARBA00023010"/>
    </source>
</evidence>
<dbReference type="WBParaSite" id="nRc.2.0.1.t29447-RA">
    <property type="protein sequence ID" value="nRc.2.0.1.t29447-RA"/>
    <property type="gene ID" value="nRc.2.0.1.g29447"/>
</dbReference>
<dbReference type="GO" id="GO:0017056">
    <property type="term" value="F:structural constituent of nuclear pore"/>
    <property type="evidence" value="ECO:0007669"/>
    <property type="project" value="InterPro"/>
</dbReference>
<evidence type="ECO:0000256" key="7">
    <source>
        <dbReference type="ARBA" id="ARBA00023242"/>
    </source>
</evidence>
<name>A0A915JUH4_ROMCU</name>
<dbReference type="AlphaFoldDB" id="A0A915JUH4"/>
<dbReference type="GO" id="GO:0005643">
    <property type="term" value="C:nuclear pore"/>
    <property type="evidence" value="ECO:0007669"/>
    <property type="project" value="UniProtKB-SubCell"/>
</dbReference>
<dbReference type="Proteomes" id="UP000887565">
    <property type="component" value="Unplaced"/>
</dbReference>
<evidence type="ECO:0000256" key="3">
    <source>
        <dbReference type="ARBA" id="ARBA00022816"/>
    </source>
</evidence>
<comment type="subcellular location">
    <subcellularLocation>
        <location evidence="1">Nucleus</location>
        <location evidence="1">Nuclear pore complex</location>
    </subcellularLocation>
</comment>
<keyword evidence="5" id="KW-0811">Translocation</keyword>
<evidence type="ECO:0000256" key="6">
    <source>
        <dbReference type="ARBA" id="ARBA00023132"/>
    </source>
</evidence>
<evidence type="ECO:0000256" key="2">
    <source>
        <dbReference type="ARBA" id="ARBA00022448"/>
    </source>
</evidence>
<sequence length="488" mass="54581">MTKMPDSLTKALNDSYHIQKSKKVDQTAFGADDDSVVYQLFTCYGGVLFAWTDRGLLAFVNIAPRVGTNDALFNVSTYIPNVTLHLTKIPFGRVVRLEMNNTGTHLALMCKSYCYVVEIPPIFRIFKSLNDIDSEYLCKCYDVNACEYESNNSAYLCVRWMPDFSGSRFLLTLRSDNSLRIYKIDYSSCNIIDSVFCNGDSAKFTSNIMSTLSNLGETAVSFDIAPCRNCTSNISRAPMYTVFVLHGNGDVYSIILDAFGCRKSISGPLIMHPPAEDNYGLDSCDLIAISSSKHEEAFTCLIIATSYGNLYHCIVQSDNLEGEDDDFSLDSQFSLFVYENVELEFSLSTIDLEKKTVKECTFLSTVFLCKDSFASDIYHCTHSSGIHSIHLQWLRELEIYNKESGDSSDELLTGYDQACIVKYRLCTTLGPSERRSSVKGFATMFESPLKNLLLILLPNFNLEIIQPSGTPISRAANSSLTPLAQKIY</sequence>
<dbReference type="GO" id="GO:0006606">
    <property type="term" value="P:protein import into nucleus"/>
    <property type="evidence" value="ECO:0007669"/>
    <property type="project" value="TreeGrafter"/>
</dbReference>
<organism evidence="8 9">
    <name type="scientific">Romanomermis culicivorax</name>
    <name type="common">Nematode worm</name>
    <dbReference type="NCBI Taxonomy" id="13658"/>
    <lineage>
        <taxon>Eukaryota</taxon>
        <taxon>Metazoa</taxon>
        <taxon>Ecdysozoa</taxon>
        <taxon>Nematoda</taxon>
        <taxon>Enoplea</taxon>
        <taxon>Dorylaimia</taxon>
        <taxon>Mermithida</taxon>
        <taxon>Mermithoidea</taxon>
        <taxon>Mermithidae</taxon>
        <taxon>Romanomermis</taxon>
    </lineage>
</organism>
<dbReference type="GO" id="GO:0000056">
    <property type="term" value="P:ribosomal small subunit export from nucleus"/>
    <property type="evidence" value="ECO:0007669"/>
    <property type="project" value="InterPro"/>
</dbReference>
<reference evidence="9" key="1">
    <citation type="submission" date="2022-11" db="UniProtKB">
        <authorList>
            <consortium name="WormBaseParasite"/>
        </authorList>
    </citation>
    <scope>IDENTIFICATION</scope>
</reference>
<keyword evidence="3" id="KW-0509">mRNA transport</keyword>
<dbReference type="GO" id="GO:0000055">
    <property type="term" value="P:ribosomal large subunit export from nucleus"/>
    <property type="evidence" value="ECO:0007669"/>
    <property type="project" value="InterPro"/>
</dbReference>
<accession>A0A915JUH4</accession>
<evidence type="ECO:0000256" key="1">
    <source>
        <dbReference type="ARBA" id="ARBA00004567"/>
    </source>
</evidence>
<keyword evidence="6" id="KW-0906">Nuclear pore complex</keyword>
<dbReference type="PANTHER" id="PTHR13257:SF0">
    <property type="entry name" value="NUCLEAR PORE COMPLEX PROTEIN NUP88"/>
    <property type="match status" value="1"/>
</dbReference>
<dbReference type="InterPro" id="IPR019321">
    <property type="entry name" value="Nucleoporin_Nup88"/>
</dbReference>
<dbReference type="PANTHER" id="PTHR13257">
    <property type="entry name" value="NUCLEOPORIN NUP84-RELATED"/>
    <property type="match status" value="1"/>
</dbReference>
<evidence type="ECO:0000313" key="9">
    <source>
        <dbReference type="WBParaSite" id="nRc.2.0.1.t29447-RA"/>
    </source>
</evidence>
<protein>
    <submittedName>
        <fullName evidence="9">Nuclear pore complex protein Nup88</fullName>
    </submittedName>
</protein>
<evidence type="ECO:0000256" key="4">
    <source>
        <dbReference type="ARBA" id="ARBA00022927"/>
    </source>
</evidence>
<dbReference type="Pfam" id="PF10168">
    <property type="entry name" value="Nup88"/>
    <property type="match status" value="1"/>
</dbReference>
<dbReference type="GO" id="GO:0006406">
    <property type="term" value="P:mRNA export from nucleus"/>
    <property type="evidence" value="ECO:0007669"/>
    <property type="project" value="TreeGrafter"/>
</dbReference>
<dbReference type="InterPro" id="IPR037700">
    <property type="entry name" value="NUP88/NUP82"/>
</dbReference>